<accession>I0GTV1</accession>
<dbReference type="PATRIC" id="fig|927704.6.peg.2563"/>
<dbReference type="Proteomes" id="UP000007887">
    <property type="component" value="Chromosome"/>
</dbReference>
<name>I0GTV1_SELRL</name>
<dbReference type="EMBL" id="AP012292">
    <property type="protein sequence ID" value="BAL84188.1"/>
    <property type="molecule type" value="Genomic_DNA"/>
</dbReference>
<reference evidence="1 2" key="1">
    <citation type="submission" date="2011-10" db="EMBL/GenBank/DDBJ databases">
        <title>Whole genome sequence of Selenomonas ruminantium subsp. lactilytica TAM6421.</title>
        <authorList>
            <person name="Oguchi A."/>
            <person name="Ankai A."/>
            <person name="Kaneko J."/>
            <person name="Yamada-Narita S."/>
            <person name="Fukui S."/>
            <person name="Takahashi M."/>
            <person name="Onodera T."/>
            <person name="Kojima S."/>
            <person name="Fushimi T."/>
            <person name="Abe N."/>
            <person name="Kamio Y."/>
            <person name="Yamazaki S."/>
            <person name="Fujita N."/>
        </authorList>
    </citation>
    <scope>NUCLEOTIDE SEQUENCE [LARGE SCALE GENOMIC DNA]</scope>
    <source>
        <strain evidence="2">NBRC 103574 / TAM6421</strain>
    </source>
</reference>
<evidence type="ECO:0000313" key="2">
    <source>
        <dbReference type="Proteomes" id="UP000007887"/>
    </source>
</evidence>
<dbReference type="AlphaFoldDB" id="I0GTV1"/>
<gene>
    <name evidence="1" type="ordered locus">SELR_24800</name>
</gene>
<proteinExistence type="predicted"/>
<dbReference type="KEGG" id="sri:SELR_24800"/>
<protein>
    <submittedName>
        <fullName evidence="1">Uncharacterized protein</fullName>
    </submittedName>
</protein>
<dbReference type="RefSeq" id="WP_014425607.1">
    <property type="nucleotide sequence ID" value="NC_017068.1"/>
</dbReference>
<evidence type="ECO:0000313" key="1">
    <source>
        <dbReference type="EMBL" id="BAL84188.1"/>
    </source>
</evidence>
<dbReference type="HOGENOM" id="CLU_2261882_0_0_9"/>
<organism evidence="1 2">
    <name type="scientific">Selenomonas ruminantium subsp. lactilytica (strain NBRC 103574 / TAM6421)</name>
    <dbReference type="NCBI Taxonomy" id="927704"/>
    <lineage>
        <taxon>Bacteria</taxon>
        <taxon>Bacillati</taxon>
        <taxon>Bacillota</taxon>
        <taxon>Negativicutes</taxon>
        <taxon>Selenomonadales</taxon>
        <taxon>Selenomonadaceae</taxon>
        <taxon>Selenomonas</taxon>
    </lineage>
</organism>
<sequence>MSINTIAATSSLNYWQQQAQAVRPDTAVHSKSHSFEDILALLTAVKATQDSDVESDVATVTLTKLLADGSLVIQRVEGDKIISETRLDGSNNFMQQQIMSQNG</sequence>
<dbReference type="OrthoDB" id="1666918at2"/>